<dbReference type="EMBL" id="CAJNJA010047215">
    <property type="protein sequence ID" value="CAE7822850.1"/>
    <property type="molecule type" value="Genomic_DNA"/>
</dbReference>
<evidence type="ECO:0000313" key="2">
    <source>
        <dbReference type="EMBL" id="CAE7822850.1"/>
    </source>
</evidence>
<organism evidence="2 3">
    <name type="scientific">Symbiodinium necroappetens</name>
    <dbReference type="NCBI Taxonomy" id="1628268"/>
    <lineage>
        <taxon>Eukaryota</taxon>
        <taxon>Sar</taxon>
        <taxon>Alveolata</taxon>
        <taxon>Dinophyceae</taxon>
        <taxon>Suessiales</taxon>
        <taxon>Symbiodiniaceae</taxon>
        <taxon>Symbiodinium</taxon>
    </lineage>
</organism>
<dbReference type="Proteomes" id="UP000601435">
    <property type="component" value="Unassembled WGS sequence"/>
</dbReference>
<protein>
    <submittedName>
        <fullName evidence="2">HERC1 protein</fullName>
    </submittedName>
</protein>
<name>A0A812ZCM2_9DINO</name>
<evidence type="ECO:0000256" key="1">
    <source>
        <dbReference type="SAM" id="MobiDB-lite"/>
    </source>
</evidence>
<feature type="non-terminal residue" evidence="2">
    <location>
        <position position="91"/>
    </location>
</feature>
<sequence>MKYMKLHHAHDHVQLDDLVQLFDHDRQKGMLERIFRDDDFQQKKQQYQLKRDASEAGDLQRAQPARAESTRQQPMLSSSTIGKGEDVVHPE</sequence>
<reference evidence="2" key="1">
    <citation type="submission" date="2021-02" db="EMBL/GenBank/DDBJ databases">
        <authorList>
            <person name="Dougan E. K."/>
            <person name="Rhodes N."/>
            <person name="Thang M."/>
            <person name="Chan C."/>
        </authorList>
    </citation>
    <scope>NUCLEOTIDE SEQUENCE</scope>
</reference>
<proteinExistence type="predicted"/>
<dbReference type="AlphaFoldDB" id="A0A812ZCM2"/>
<gene>
    <name evidence="2" type="primary">HERC1</name>
    <name evidence="2" type="ORF">SNEC2469_LOCUS24501</name>
</gene>
<evidence type="ECO:0000313" key="3">
    <source>
        <dbReference type="Proteomes" id="UP000601435"/>
    </source>
</evidence>
<feature type="region of interest" description="Disordered" evidence="1">
    <location>
        <begin position="42"/>
        <end position="91"/>
    </location>
</feature>
<accession>A0A812ZCM2</accession>
<feature type="compositionally biased region" description="Polar residues" evidence="1">
    <location>
        <begin position="70"/>
        <end position="81"/>
    </location>
</feature>
<dbReference type="OrthoDB" id="423873at2759"/>
<comment type="caution">
    <text evidence="2">The sequence shown here is derived from an EMBL/GenBank/DDBJ whole genome shotgun (WGS) entry which is preliminary data.</text>
</comment>
<keyword evidence="3" id="KW-1185">Reference proteome</keyword>